<sequence>MSKTRFQFDVKDERVEEIKALMDDIGADSNRELFNNALTLLEWAVEEVKNGNTIASINEANKVYRELQMPALKAAASRMLRRQGGATARQFNRADDRVQQAV</sequence>
<protein>
    <submittedName>
        <fullName evidence="1">Uncharacterized protein</fullName>
    </submittedName>
</protein>
<evidence type="ECO:0000313" key="1">
    <source>
        <dbReference type="EMBL" id="SEO33591.1"/>
    </source>
</evidence>
<name>A0A1H8NVH6_9RHOB</name>
<organism evidence="1 2">
    <name type="scientific">Gemmobacter aquatilis</name>
    <dbReference type="NCBI Taxonomy" id="933059"/>
    <lineage>
        <taxon>Bacteria</taxon>
        <taxon>Pseudomonadati</taxon>
        <taxon>Pseudomonadota</taxon>
        <taxon>Alphaproteobacteria</taxon>
        <taxon>Rhodobacterales</taxon>
        <taxon>Paracoccaceae</taxon>
        <taxon>Gemmobacter</taxon>
    </lineage>
</organism>
<proteinExistence type="predicted"/>
<evidence type="ECO:0000313" key="2">
    <source>
        <dbReference type="Proteomes" id="UP000198761"/>
    </source>
</evidence>
<accession>A0A1H8NVH6</accession>
<dbReference type="RefSeq" id="WP_091303802.1">
    <property type="nucleotide sequence ID" value="NZ_FOCE01000024.1"/>
</dbReference>
<reference evidence="1 2" key="1">
    <citation type="submission" date="2016-10" db="EMBL/GenBank/DDBJ databases">
        <authorList>
            <person name="de Groot N.N."/>
        </authorList>
    </citation>
    <scope>NUCLEOTIDE SEQUENCE [LARGE SCALE GENOMIC DNA]</scope>
    <source>
        <strain evidence="1 2">DSM 3857</strain>
    </source>
</reference>
<dbReference type="OrthoDB" id="8480833at2"/>
<dbReference type="EMBL" id="FOCE01000024">
    <property type="protein sequence ID" value="SEO33591.1"/>
    <property type="molecule type" value="Genomic_DNA"/>
</dbReference>
<keyword evidence="2" id="KW-1185">Reference proteome</keyword>
<dbReference type="Proteomes" id="UP000198761">
    <property type="component" value="Unassembled WGS sequence"/>
</dbReference>
<dbReference type="AlphaFoldDB" id="A0A1H8NVH6"/>
<gene>
    <name evidence="1" type="ORF">SAMN04488103_12412</name>
</gene>